<comment type="similarity">
    <text evidence="1 9 10">Belongs to the universal ribosomal protein uL1 family.</text>
</comment>
<evidence type="ECO:0000256" key="4">
    <source>
        <dbReference type="ARBA" id="ARBA00022845"/>
    </source>
</evidence>
<keyword evidence="4 9" id="KW-0810">Translation regulation</keyword>
<dbReference type="FunFam" id="3.40.50.790:FF:000001">
    <property type="entry name" value="50S ribosomal protein L1"/>
    <property type="match status" value="1"/>
</dbReference>
<dbReference type="GO" id="GO:0006417">
    <property type="term" value="P:regulation of translation"/>
    <property type="evidence" value="ECO:0007669"/>
    <property type="project" value="UniProtKB-KW"/>
</dbReference>
<dbReference type="InterPro" id="IPR005878">
    <property type="entry name" value="Ribosom_uL1_bac-type"/>
</dbReference>
<dbReference type="CDD" id="cd00403">
    <property type="entry name" value="Ribosomal_L1"/>
    <property type="match status" value="1"/>
</dbReference>
<dbReference type="Proteomes" id="UP000264215">
    <property type="component" value="Unassembled WGS sequence"/>
</dbReference>
<evidence type="ECO:0000256" key="2">
    <source>
        <dbReference type="ARBA" id="ARBA00022491"/>
    </source>
</evidence>
<reference evidence="11 16" key="3">
    <citation type="journal article" date="2018" name="Nat. Biotechnol.">
        <title>A standardized bacterial taxonomy based on genome phylogeny substantially revises the tree of life.</title>
        <authorList>
            <person name="Parks D.H."/>
            <person name="Chuvochina M."/>
            <person name="Waite D.W."/>
            <person name="Rinke C."/>
            <person name="Skarshewski A."/>
            <person name="Chaumeil P.A."/>
            <person name="Hugenholtz P."/>
        </authorList>
    </citation>
    <scope>NUCLEOTIDE SEQUENCE [LARGE SCALE GENOMIC DNA]</scope>
    <source>
        <strain evidence="11">UBA9905</strain>
    </source>
</reference>
<dbReference type="GO" id="GO:0006412">
    <property type="term" value="P:translation"/>
    <property type="evidence" value="ECO:0007669"/>
    <property type="project" value="UniProtKB-UniRule"/>
</dbReference>
<organism evidence="12 14">
    <name type="scientific">Mesotoga infera</name>
    <dbReference type="NCBI Taxonomy" id="1236046"/>
    <lineage>
        <taxon>Bacteria</taxon>
        <taxon>Thermotogati</taxon>
        <taxon>Thermotogota</taxon>
        <taxon>Thermotogae</taxon>
        <taxon>Kosmotogales</taxon>
        <taxon>Kosmotogaceae</taxon>
        <taxon>Mesotoga</taxon>
    </lineage>
</organism>
<dbReference type="PIRSF" id="PIRSF002155">
    <property type="entry name" value="Ribosomal_L1"/>
    <property type="match status" value="1"/>
</dbReference>
<evidence type="ECO:0000256" key="5">
    <source>
        <dbReference type="ARBA" id="ARBA00022884"/>
    </source>
</evidence>
<evidence type="ECO:0000313" key="13">
    <source>
        <dbReference type="EMBL" id="KUK89651.1"/>
    </source>
</evidence>
<dbReference type="InterPro" id="IPR023673">
    <property type="entry name" value="Ribosomal_uL1_CS"/>
</dbReference>
<dbReference type="InterPro" id="IPR016095">
    <property type="entry name" value="Ribosomal_uL1_3-a/b-sand"/>
</dbReference>
<dbReference type="NCBIfam" id="TIGR01169">
    <property type="entry name" value="rplA_bact"/>
    <property type="match status" value="1"/>
</dbReference>
<dbReference type="PATRIC" id="fig|1236046.5.peg.547"/>
<dbReference type="EMBL" id="LGGW01000076">
    <property type="protein sequence ID" value="KUK89651.1"/>
    <property type="molecule type" value="Genomic_DNA"/>
</dbReference>
<evidence type="ECO:0000313" key="12">
    <source>
        <dbReference type="EMBL" id="KUK67556.1"/>
    </source>
</evidence>
<evidence type="ECO:0000256" key="8">
    <source>
        <dbReference type="ARBA" id="ARBA00035241"/>
    </source>
</evidence>
<evidence type="ECO:0000313" key="11">
    <source>
        <dbReference type="EMBL" id="HCO70245.1"/>
    </source>
</evidence>
<protein>
    <recommendedName>
        <fullName evidence="8 9">Large ribosomal subunit protein uL1</fullName>
    </recommendedName>
</protein>
<evidence type="ECO:0000256" key="7">
    <source>
        <dbReference type="ARBA" id="ARBA00023274"/>
    </source>
</evidence>
<comment type="subunit">
    <text evidence="9">Part of the 50S ribosomal subunit.</text>
</comment>
<sequence>MPVRSKRYIQARKSVDRVRVYSVEESIDLLKSFPPTKFDETVEMHIKLGIDPSKSDQQVRGTISLPHGTGKDVRVLVFAKGEQADVARQAGADFVGSDDLVQQIQGGWTDFDVAIATPDMMRDIGRLGKVLGPRGLMPSPKAGTVTTDVEDAVKGFKAGRIEVKNDKTGNLHLPVGKKSFESGKLRENFVSALNQITRMKPSGSKGRFVQRVFLTTTMGAGIKVDFGKETEK</sequence>
<evidence type="ECO:0000256" key="10">
    <source>
        <dbReference type="RuleBase" id="RU000659"/>
    </source>
</evidence>
<keyword evidence="3 9" id="KW-0699">rRNA-binding</keyword>
<evidence type="ECO:0000256" key="6">
    <source>
        <dbReference type="ARBA" id="ARBA00022980"/>
    </source>
</evidence>
<name>A0A124FU61_9BACT</name>
<dbReference type="PANTHER" id="PTHR36427:SF3">
    <property type="entry name" value="LARGE RIBOSOMAL SUBUNIT PROTEIN UL1M"/>
    <property type="match status" value="1"/>
</dbReference>
<keyword evidence="6 9" id="KW-0689">Ribosomal protein</keyword>
<evidence type="ECO:0000313" key="16">
    <source>
        <dbReference type="Proteomes" id="UP000264215"/>
    </source>
</evidence>
<dbReference type="GO" id="GO:0019843">
    <property type="term" value="F:rRNA binding"/>
    <property type="evidence" value="ECO:0007669"/>
    <property type="project" value="UniProtKB-UniRule"/>
</dbReference>
<dbReference type="Proteomes" id="UP000055014">
    <property type="component" value="Unassembled WGS sequence"/>
</dbReference>
<dbReference type="GO" id="GO:0003735">
    <property type="term" value="F:structural constituent of ribosome"/>
    <property type="evidence" value="ECO:0007669"/>
    <property type="project" value="InterPro"/>
</dbReference>
<evidence type="ECO:0000256" key="9">
    <source>
        <dbReference type="HAMAP-Rule" id="MF_01318"/>
    </source>
</evidence>
<comment type="function">
    <text evidence="9">Protein L1 is also a translational repressor protein, it controls the translation of the L11 operon by binding to its mRNA.</text>
</comment>
<dbReference type="GO" id="GO:0015934">
    <property type="term" value="C:large ribosomal subunit"/>
    <property type="evidence" value="ECO:0007669"/>
    <property type="project" value="InterPro"/>
</dbReference>
<evidence type="ECO:0000256" key="1">
    <source>
        <dbReference type="ARBA" id="ARBA00010531"/>
    </source>
</evidence>
<reference evidence="14 15" key="2">
    <citation type="journal article" date="2015" name="MBio">
        <title>Genome-Resolved Metagenomic Analysis Reveals Roles for Candidate Phyla and Other Microbial Community Members in Biogeochemical Transformations in Oil Reservoirs.</title>
        <authorList>
            <person name="Hu P."/>
            <person name="Tom L."/>
            <person name="Singh A."/>
            <person name="Thomas B.C."/>
            <person name="Baker B.J."/>
            <person name="Piceno Y.M."/>
            <person name="Andersen G.L."/>
            <person name="Banfield J.F."/>
        </authorList>
    </citation>
    <scope>NUCLEOTIDE SEQUENCE [LARGE SCALE GENOMIC DNA]</scope>
</reference>
<dbReference type="Proteomes" id="UP000054260">
    <property type="component" value="Unassembled WGS sequence"/>
</dbReference>
<evidence type="ECO:0000313" key="14">
    <source>
        <dbReference type="Proteomes" id="UP000054260"/>
    </source>
</evidence>
<dbReference type="PANTHER" id="PTHR36427">
    <property type="entry name" value="54S RIBOSOMAL PROTEIN L1, MITOCHONDRIAL"/>
    <property type="match status" value="1"/>
</dbReference>
<proteinExistence type="inferred from homology"/>
<keyword evidence="7 9" id="KW-0687">Ribonucleoprotein</keyword>
<dbReference type="InterPro" id="IPR028364">
    <property type="entry name" value="Ribosomal_uL1/biogenesis"/>
</dbReference>
<dbReference type="Gene3D" id="3.30.190.20">
    <property type="match status" value="1"/>
</dbReference>
<keyword evidence="5 9" id="KW-0694">RNA-binding</keyword>
<dbReference type="Gene3D" id="3.40.50.790">
    <property type="match status" value="1"/>
</dbReference>
<dbReference type="HAMAP" id="MF_01318_B">
    <property type="entry name" value="Ribosomal_uL1_B"/>
    <property type="match status" value="1"/>
</dbReference>
<keyword evidence="9" id="KW-0820">tRNA-binding</keyword>
<comment type="caution">
    <text evidence="12">The sequence shown here is derived from an EMBL/GenBank/DDBJ whole genome shotgun (WGS) entry which is preliminary data.</text>
</comment>
<dbReference type="EMBL" id="LGGH01000092">
    <property type="protein sequence ID" value="KUK67556.1"/>
    <property type="molecule type" value="Genomic_DNA"/>
</dbReference>
<dbReference type="InterPro" id="IPR023674">
    <property type="entry name" value="Ribosomal_uL1-like"/>
</dbReference>
<dbReference type="Pfam" id="PF00687">
    <property type="entry name" value="Ribosomal_L1"/>
    <property type="match status" value="1"/>
</dbReference>
<dbReference type="InterPro" id="IPR002143">
    <property type="entry name" value="Ribosomal_uL1"/>
</dbReference>
<dbReference type="GO" id="GO:0000049">
    <property type="term" value="F:tRNA binding"/>
    <property type="evidence" value="ECO:0007669"/>
    <property type="project" value="UniProtKB-KW"/>
</dbReference>
<keyword evidence="2 9" id="KW-0678">Repressor</keyword>
<evidence type="ECO:0000313" key="15">
    <source>
        <dbReference type="Proteomes" id="UP000055014"/>
    </source>
</evidence>
<accession>A0A124FU61</accession>
<reference evidence="12" key="1">
    <citation type="journal article" date="2015" name="MBio">
        <title>Genome-resolved metagenomic analysis reveals roles for candidate phyla and other microbial community members in biogeochemical transformations in oil reservoirs.</title>
        <authorList>
            <person name="Hu P."/>
            <person name="Tom L."/>
            <person name="Singh A."/>
            <person name="Thomas B.C."/>
            <person name="Baker B.J."/>
            <person name="Piceno Y.M."/>
            <person name="Andersen G.L."/>
            <person name="Banfield J.F."/>
        </authorList>
    </citation>
    <scope>NUCLEOTIDE SEQUENCE [LARGE SCALE GENOMIC DNA]</scope>
    <source>
        <strain evidence="12">46_47</strain>
        <strain evidence="13">46_70</strain>
    </source>
</reference>
<evidence type="ECO:0000256" key="3">
    <source>
        <dbReference type="ARBA" id="ARBA00022730"/>
    </source>
</evidence>
<comment type="function">
    <text evidence="9">Binds directly to 23S rRNA. The L1 stalk is quite mobile in the ribosome, and is involved in E site tRNA release.</text>
</comment>
<gene>
    <name evidence="9" type="primary">rplA</name>
    <name evidence="11" type="ORF">DIT26_06685</name>
    <name evidence="12" type="ORF">XD86_0726</name>
    <name evidence="13" type="ORF">XE02_0918</name>
</gene>
<dbReference type="PROSITE" id="PS01199">
    <property type="entry name" value="RIBOSOMAL_L1"/>
    <property type="match status" value="1"/>
</dbReference>
<dbReference type="EMBL" id="DQBS01000152">
    <property type="protein sequence ID" value="HCO70245.1"/>
    <property type="molecule type" value="Genomic_DNA"/>
</dbReference>
<dbReference type="SUPFAM" id="SSF56808">
    <property type="entry name" value="Ribosomal protein L1"/>
    <property type="match status" value="1"/>
</dbReference>
<dbReference type="AlphaFoldDB" id="A0A124FU61"/>